<comment type="caution">
    <text evidence="1">The sequence shown here is derived from an EMBL/GenBank/DDBJ whole genome shotgun (WGS) entry which is preliminary data.</text>
</comment>
<dbReference type="AlphaFoldDB" id="A0A4R5DCH2"/>
<dbReference type="EMBL" id="SMFL01000033">
    <property type="protein sequence ID" value="TDE07963.1"/>
    <property type="molecule type" value="Genomic_DNA"/>
</dbReference>
<protein>
    <submittedName>
        <fullName evidence="1">Uncharacterized protein</fullName>
    </submittedName>
</protein>
<evidence type="ECO:0000313" key="1">
    <source>
        <dbReference type="EMBL" id="TDE07963.1"/>
    </source>
</evidence>
<proteinExistence type="predicted"/>
<reference evidence="1 2" key="1">
    <citation type="submission" date="2019-03" db="EMBL/GenBank/DDBJ databases">
        <title>Dyadobacter AR-3-6 sp. nov., isolated from arctic soil.</title>
        <authorList>
            <person name="Chaudhary D.K."/>
        </authorList>
    </citation>
    <scope>NUCLEOTIDE SEQUENCE [LARGE SCALE GENOMIC DNA]</scope>
    <source>
        <strain evidence="1 2">AR-3-6</strain>
    </source>
</reference>
<gene>
    <name evidence="1" type="ORF">E0F88_33390</name>
</gene>
<name>A0A4R5DCH2_9BACT</name>
<accession>A0A4R5DCH2</accession>
<keyword evidence="2" id="KW-1185">Reference proteome</keyword>
<organism evidence="1 2">
    <name type="scientific">Dyadobacter psychrotolerans</name>
    <dbReference type="NCBI Taxonomy" id="2541721"/>
    <lineage>
        <taxon>Bacteria</taxon>
        <taxon>Pseudomonadati</taxon>
        <taxon>Bacteroidota</taxon>
        <taxon>Cytophagia</taxon>
        <taxon>Cytophagales</taxon>
        <taxon>Spirosomataceae</taxon>
        <taxon>Dyadobacter</taxon>
    </lineage>
</organism>
<evidence type="ECO:0000313" key="2">
    <source>
        <dbReference type="Proteomes" id="UP000294850"/>
    </source>
</evidence>
<dbReference type="RefSeq" id="WP_131963118.1">
    <property type="nucleotide sequence ID" value="NZ_SMFL01000033.1"/>
</dbReference>
<dbReference type="Proteomes" id="UP000294850">
    <property type="component" value="Unassembled WGS sequence"/>
</dbReference>
<sequence>MWFIGCLHYDQNGNGLKVENHGLGLRGVFQSERSLDMTRKMEELLEKPGFREALADFKERISSVNSDSDMEEQLQRLIKSLSPDAYQQLEARRAAEV</sequence>